<evidence type="ECO:0000256" key="5">
    <source>
        <dbReference type="ARBA" id="ARBA00022695"/>
    </source>
</evidence>
<comment type="catalytic activity">
    <reaction evidence="8">
        <text>DNA(n) + a 2'-deoxyribonucleoside 5'-triphosphate = DNA(n+1) + diphosphate</text>
        <dbReference type="Rhea" id="RHEA:22508"/>
        <dbReference type="Rhea" id="RHEA-COMP:17339"/>
        <dbReference type="Rhea" id="RHEA-COMP:17340"/>
        <dbReference type="ChEBI" id="CHEBI:33019"/>
        <dbReference type="ChEBI" id="CHEBI:61560"/>
        <dbReference type="ChEBI" id="CHEBI:173112"/>
        <dbReference type="EC" id="2.7.7.7"/>
    </reaction>
</comment>
<dbReference type="InterPro" id="IPR016195">
    <property type="entry name" value="Pol/histidinol_Pase-like"/>
</dbReference>
<accession>A0A271J3Z3</accession>
<dbReference type="Gene3D" id="3.20.20.140">
    <property type="entry name" value="Metal-dependent hydrolases"/>
    <property type="match status" value="1"/>
</dbReference>
<dbReference type="Pfam" id="PF07733">
    <property type="entry name" value="DNA_pol3_alpha"/>
    <property type="match status" value="1"/>
</dbReference>
<dbReference type="GO" id="GO:0003887">
    <property type="term" value="F:DNA-directed DNA polymerase activity"/>
    <property type="evidence" value="ECO:0007669"/>
    <property type="project" value="UniProtKB-KW"/>
</dbReference>
<dbReference type="Pfam" id="PF14579">
    <property type="entry name" value="HHH_6"/>
    <property type="match status" value="1"/>
</dbReference>
<dbReference type="OrthoDB" id="9803237at2"/>
<dbReference type="Gene3D" id="1.10.150.870">
    <property type="match status" value="1"/>
</dbReference>
<evidence type="ECO:0000259" key="9">
    <source>
        <dbReference type="SMART" id="SM00481"/>
    </source>
</evidence>
<comment type="subcellular location">
    <subcellularLocation>
        <location evidence="1">Cytoplasm</location>
    </subcellularLocation>
</comment>
<reference evidence="10 11" key="1">
    <citation type="submission" date="2016-11" db="EMBL/GenBank/DDBJ databases">
        <title>Study of marine rhodopsin-containing bacteria.</title>
        <authorList>
            <person name="Yoshizawa S."/>
            <person name="Kumagai Y."/>
            <person name="Kogure K."/>
        </authorList>
    </citation>
    <scope>NUCLEOTIDE SEQUENCE [LARGE SCALE GENOMIC DNA]</scope>
    <source>
        <strain evidence="10 11">SAORIC-28</strain>
    </source>
</reference>
<dbReference type="Pfam" id="PF02811">
    <property type="entry name" value="PHP"/>
    <property type="match status" value="1"/>
</dbReference>
<evidence type="ECO:0000313" key="10">
    <source>
        <dbReference type="EMBL" id="PAP77419.1"/>
    </source>
</evidence>
<keyword evidence="5" id="KW-0548">Nucleotidyltransferase</keyword>
<dbReference type="SMART" id="SM00481">
    <property type="entry name" value="POLIIIAc"/>
    <property type="match status" value="1"/>
</dbReference>
<dbReference type="GO" id="GO:0006260">
    <property type="term" value="P:DNA replication"/>
    <property type="evidence" value="ECO:0007669"/>
    <property type="project" value="UniProtKB-KW"/>
</dbReference>
<dbReference type="NCBIfam" id="NF004226">
    <property type="entry name" value="PRK05673.1"/>
    <property type="match status" value="1"/>
</dbReference>
<dbReference type="CDD" id="cd12113">
    <property type="entry name" value="PHP_PolIIIA_DnaE3"/>
    <property type="match status" value="1"/>
</dbReference>
<dbReference type="EC" id="2.7.7.7" evidence="2"/>
<dbReference type="InterPro" id="IPR029460">
    <property type="entry name" value="DNAPol_HHH"/>
</dbReference>
<organism evidence="10 11">
    <name type="scientific">Rubrivirga marina</name>
    <dbReference type="NCBI Taxonomy" id="1196024"/>
    <lineage>
        <taxon>Bacteria</taxon>
        <taxon>Pseudomonadati</taxon>
        <taxon>Rhodothermota</taxon>
        <taxon>Rhodothermia</taxon>
        <taxon>Rhodothermales</taxon>
        <taxon>Rubricoccaceae</taxon>
        <taxon>Rubrivirga</taxon>
    </lineage>
</organism>
<protein>
    <recommendedName>
        <fullName evidence="3">DNA polymerase III subunit alpha</fullName>
        <ecNumber evidence="2">2.7.7.7</ecNumber>
    </recommendedName>
</protein>
<dbReference type="NCBIfam" id="TIGR00594">
    <property type="entry name" value="polc"/>
    <property type="match status" value="1"/>
</dbReference>
<gene>
    <name evidence="10" type="ORF">BSZ37_13720</name>
</gene>
<dbReference type="AlphaFoldDB" id="A0A271J3Z3"/>
<feature type="domain" description="Polymerase/histidinol phosphatase N-terminal" evidence="9">
    <location>
        <begin position="5"/>
        <end position="72"/>
    </location>
</feature>
<dbReference type="CDD" id="cd04485">
    <property type="entry name" value="DnaE_OBF"/>
    <property type="match status" value="1"/>
</dbReference>
<name>A0A271J3Z3_9BACT</name>
<dbReference type="InterPro" id="IPR003141">
    <property type="entry name" value="Pol/His_phosphatase_N"/>
</dbReference>
<sequence length="1158" mass="128006">MPEFCHLHCHTQYSLLDGAARIDKLIGRAAELGHPAVAITDHGNLYGVPEFYTKAQRAGVQPIVGCEFYVTPTGMDDKSDRTRYHQVLLAKNLGGYKNLIKLSSLSYTDGYYYKPRIDRDTLRAHSAGLVATTCCLQGEVLQTILKKSEAEARKVFEEYLDIFGDDYYIEVQDHAIPEQRTCNAVLMRWAEEYDVTVVATNDVHYVAQADAEAQDVLLCLQTGKDLHDPNRMRFENDQFFLKSADEMRTAFGAGLQQGVFSSAAAVDAALDASREIADKCKLELPMGELLMPHFPIPAAFNNDTGAYLRHLTYEGAKRRWPEITEEIRERLDLELGVINSMGFDGYFLIVQDFTTAARDLGVSVGPGRGSAAGSAVAYCLGITNIDPLHYDLLFERFLNPERVSMPDIDIDFDDRGRGKVIDYVVEKYGRESVCQIVTFGTMGSKSVIRDVSRVLGVPLPEADRIAKLIPDGVKVSLDSAKSEVKEFAELYQHQDPQIRKLMHYATVLEGSARHTGVHAAGVIIAPGDVSQYVPVAIQKGKGGAGDAVVTQYDGKYIEDFGLLKMDFLGLKTLTILDDALALIQENHGVEIDLDQVPLDDPDTYRLFQKGDTVAIFQFESSGMREWMRKLKPTSLDDLIAMNALYRPGPMDLIPTYIDRKHGREPVEYPHEMLRGILEPTYGIPVYQEQVMQMAQVMGGYTLGGADLLRRAMGKKKQEEMDKQRVTFVDGAREKGVPEAKANEVFDMMAKFAGYGFNKSHSAAYSVVAYHTAYLKAHYPAEFMAAVLTTEMASSDKLAIALDATRAAGIEILPPCVNRSSAHFTVEHGRVRFGLAAIKGVGQGAIEAIVEARDTHGGAFDDLFHLAKDLDLRTVGKKTLEALASAGAFDCFEGHRRQFVDAVDLAWSYAQKHQADKAAGQFSMFGGAEQAGSSFVPALPHAEPWTKGETLRYERDLMGFYVSGHPLDDFAAEARAFASVRLGDTEHVMHESDQTAIGIVTEVTRRTTKSGRPIAFVTIEDTTGQAEVVLFAQVLERCGHMLRVDEVMMVKGKAETSRGDLKLVAKDVLPMWRVREQLVKAVTLRIDVDEATEADVAALADLCRQHPGACKVYFEVTSRAIPRPVRLHARTAVVDLTPDLMKGLSRRFGADSLILESEA</sequence>
<evidence type="ECO:0000256" key="7">
    <source>
        <dbReference type="ARBA" id="ARBA00022932"/>
    </source>
</evidence>
<dbReference type="InterPro" id="IPR011708">
    <property type="entry name" value="DNA_pol3_alpha_NTPase_dom"/>
</dbReference>
<evidence type="ECO:0000256" key="2">
    <source>
        <dbReference type="ARBA" id="ARBA00012417"/>
    </source>
</evidence>
<dbReference type="PANTHER" id="PTHR32294">
    <property type="entry name" value="DNA POLYMERASE III SUBUNIT ALPHA"/>
    <property type="match status" value="1"/>
</dbReference>
<dbReference type="InterPro" id="IPR004805">
    <property type="entry name" value="DnaE2/DnaE/PolC"/>
</dbReference>
<dbReference type="GO" id="GO:0008408">
    <property type="term" value="F:3'-5' exonuclease activity"/>
    <property type="evidence" value="ECO:0007669"/>
    <property type="project" value="InterPro"/>
</dbReference>
<dbReference type="InterPro" id="IPR040982">
    <property type="entry name" value="DNA_pol3_finger"/>
</dbReference>
<comment type="caution">
    <text evidence="10">The sequence shown here is derived from an EMBL/GenBank/DDBJ whole genome shotgun (WGS) entry which is preliminary data.</text>
</comment>
<dbReference type="EMBL" id="MQWD01000001">
    <property type="protein sequence ID" value="PAP77419.1"/>
    <property type="molecule type" value="Genomic_DNA"/>
</dbReference>
<dbReference type="SUPFAM" id="SSF89550">
    <property type="entry name" value="PHP domain-like"/>
    <property type="match status" value="1"/>
</dbReference>
<evidence type="ECO:0000256" key="3">
    <source>
        <dbReference type="ARBA" id="ARBA00019114"/>
    </source>
</evidence>
<dbReference type="InterPro" id="IPR004365">
    <property type="entry name" value="NA-bd_OB_tRNA"/>
</dbReference>
<dbReference type="GO" id="GO:0005737">
    <property type="term" value="C:cytoplasm"/>
    <property type="evidence" value="ECO:0007669"/>
    <property type="project" value="UniProtKB-SubCell"/>
</dbReference>
<dbReference type="Pfam" id="PF01336">
    <property type="entry name" value="tRNA_anti-codon"/>
    <property type="match status" value="1"/>
</dbReference>
<proteinExistence type="predicted"/>
<evidence type="ECO:0000313" key="11">
    <source>
        <dbReference type="Proteomes" id="UP000216339"/>
    </source>
</evidence>
<evidence type="ECO:0000256" key="1">
    <source>
        <dbReference type="ARBA" id="ARBA00004496"/>
    </source>
</evidence>
<dbReference type="PANTHER" id="PTHR32294:SF0">
    <property type="entry name" value="DNA POLYMERASE III SUBUNIT ALPHA"/>
    <property type="match status" value="1"/>
</dbReference>
<keyword evidence="11" id="KW-1185">Reference proteome</keyword>
<dbReference type="NCBIfam" id="NF005298">
    <property type="entry name" value="PRK06826.1"/>
    <property type="match status" value="1"/>
</dbReference>
<keyword evidence="7" id="KW-0239">DNA-directed DNA polymerase</keyword>
<evidence type="ECO:0000256" key="4">
    <source>
        <dbReference type="ARBA" id="ARBA00022679"/>
    </source>
</evidence>
<dbReference type="Gene3D" id="1.10.10.1600">
    <property type="entry name" value="Bacterial DNA polymerase III alpha subunit, thumb domain"/>
    <property type="match status" value="1"/>
</dbReference>
<dbReference type="Proteomes" id="UP000216339">
    <property type="component" value="Unassembled WGS sequence"/>
</dbReference>
<dbReference type="Pfam" id="PF17657">
    <property type="entry name" value="DNA_pol3_finger"/>
    <property type="match status" value="1"/>
</dbReference>
<evidence type="ECO:0000256" key="8">
    <source>
        <dbReference type="ARBA" id="ARBA00049244"/>
    </source>
</evidence>
<dbReference type="InterPro" id="IPR004013">
    <property type="entry name" value="PHP_dom"/>
</dbReference>
<keyword evidence="4" id="KW-0808">Transferase</keyword>
<keyword evidence="6" id="KW-0235">DNA replication</keyword>
<dbReference type="GO" id="GO:0003676">
    <property type="term" value="F:nucleic acid binding"/>
    <property type="evidence" value="ECO:0007669"/>
    <property type="project" value="InterPro"/>
</dbReference>
<dbReference type="RefSeq" id="WP_095511086.1">
    <property type="nucleotide sequence ID" value="NZ_MQWD01000001.1"/>
</dbReference>
<evidence type="ECO:0000256" key="6">
    <source>
        <dbReference type="ARBA" id="ARBA00022705"/>
    </source>
</evidence>
<dbReference type="InterPro" id="IPR041931">
    <property type="entry name" value="DNA_pol3_alpha_thumb_dom"/>
</dbReference>